<dbReference type="EMBL" id="BQXS01011092">
    <property type="protein sequence ID" value="GKT35898.1"/>
    <property type="molecule type" value="Genomic_DNA"/>
</dbReference>
<name>A0ABQ5KTV0_9EUKA</name>
<comment type="caution">
    <text evidence="1">The sequence shown here is derived from an EMBL/GenBank/DDBJ whole genome shotgun (WGS) entry which is preliminary data.</text>
</comment>
<evidence type="ECO:0000313" key="1">
    <source>
        <dbReference type="EMBL" id="GKT35898.1"/>
    </source>
</evidence>
<keyword evidence="2" id="KW-1185">Reference proteome</keyword>
<gene>
    <name evidence="1" type="ORF">ADUPG1_008963</name>
</gene>
<dbReference type="Proteomes" id="UP001057375">
    <property type="component" value="Unassembled WGS sequence"/>
</dbReference>
<sequence>MEKTYGMTMEGDASDEQMITEIIHQLIIEEDEKRKQEEEEERIRIIQGGGEVEVPVLPFSGLSAHLITEARKWEVNALQTFIRRVKREFGMNVYKFSPEMGEKLKKRSRRIPKNCLSLPPLN</sequence>
<protein>
    <submittedName>
        <fullName evidence="1">Uncharacterized protein</fullName>
    </submittedName>
</protein>
<organism evidence="1 2">
    <name type="scientific">Aduncisulcus paluster</name>
    <dbReference type="NCBI Taxonomy" id="2918883"/>
    <lineage>
        <taxon>Eukaryota</taxon>
        <taxon>Metamonada</taxon>
        <taxon>Carpediemonas-like organisms</taxon>
        <taxon>Aduncisulcus</taxon>
    </lineage>
</organism>
<accession>A0ABQ5KTV0</accession>
<proteinExistence type="predicted"/>
<evidence type="ECO:0000313" key="2">
    <source>
        <dbReference type="Proteomes" id="UP001057375"/>
    </source>
</evidence>
<reference evidence="1" key="1">
    <citation type="submission" date="2022-03" db="EMBL/GenBank/DDBJ databases">
        <title>Draft genome sequence of Aduncisulcus paluster, a free-living microaerophilic Fornicata.</title>
        <authorList>
            <person name="Yuyama I."/>
            <person name="Kume K."/>
            <person name="Tamura T."/>
            <person name="Inagaki Y."/>
            <person name="Hashimoto T."/>
        </authorList>
    </citation>
    <scope>NUCLEOTIDE SEQUENCE</scope>
    <source>
        <strain evidence="1">NY0171</strain>
    </source>
</reference>